<accession>A0ACD0NR27</accession>
<dbReference type="Proteomes" id="UP000245626">
    <property type="component" value="Unassembled WGS sequence"/>
</dbReference>
<dbReference type="EMBL" id="KZ820250">
    <property type="protein sequence ID" value="PWN48204.1"/>
    <property type="molecule type" value="Genomic_DNA"/>
</dbReference>
<keyword evidence="2" id="KW-1185">Reference proteome</keyword>
<sequence length="173" mass="19036">MNKGSSIASSSPPGAGTSKFAFDGKKAALTGRRDSSSSLPYYQGWINRKGAAHASSYATGRRGNLTEERAKALLQQSRKRSDPGFAQNLPNASMIPDSNQIELHSRKGYHQQQIHRRRELSEFPDNVSFRSASRTCAAYEMDGSSSIRGENRLSRTLKKPSSDEVILDRSAKD</sequence>
<name>A0ACD0NR27_9BASI</name>
<organism evidence="1 2">
    <name type="scientific">Violaceomyces palustris</name>
    <dbReference type="NCBI Taxonomy" id="1673888"/>
    <lineage>
        <taxon>Eukaryota</taxon>
        <taxon>Fungi</taxon>
        <taxon>Dikarya</taxon>
        <taxon>Basidiomycota</taxon>
        <taxon>Ustilaginomycotina</taxon>
        <taxon>Ustilaginomycetes</taxon>
        <taxon>Violaceomycetales</taxon>
        <taxon>Violaceomycetaceae</taxon>
        <taxon>Violaceomyces</taxon>
    </lineage>
</organism>
<gene>
    <name evidence="1" type="ORF">IE53DRAFT_370820</name>
</gene>
<reference evidence="1 2" key="1">
    <citation type="journal article" date="2018" name="Mol. Biol. Evol.">
        <title>Broad Genomic Sampling Reveals a Smut Pathogenic Ancestry of the Fungal Clade Ustilaginomycotina.</title>
        <authorList>
            <person name="Kijpornyongpan T."/>
            <person name="Mondo S.J."/>
            <person name="Barry K."/>
            <person name="Sandor L."/>
            <person name="Lee J."/>
            <person name="Lipzen A."/>
            <person name="Pangilinan J."/>
            <person name="LaButti K."/>
            <person name="Hainaut M."/>
            <person name="Henrissat B."/>
            <person name="Grigoriev I.V."/>
            <person name="Spatafora J.W."/>
            <person name="Aime M.C."/>
        </authorList>
    </citation>
    <scope>NUCLEOTIDE SEQUENCE [LARGE SCALE GENOMIC DNA]</scope>
    <source>
        <strain evidence="1 2">SA 807</strain>
    </source>
</reference>
<evidence type="ECO:0000313" key="2">
    <source>
        <dbReference type="Proteomes" id="UP000245626"/>
    </source>
</evidence>
<protein>
    <submittedName>
        <fullName evidence="1">Uncharacterized protein</fullName>
    </submittedName>
</protein>
<proteinExistence type="predicted"/>
<evidence type="ECO:0000313" key="1">
    <source>
        <dbReference type="EMBL" id="PWN48204.1"/>
    </source>
</evidence>